<feature type="transmembrane region" description="Helical" evidence="6">
    <location>
        <begin position="299"/>
        <end position="317"/>
    </location>
</feature>
<evidence type="ECO:0000313" key="7">
    <source>
        <dbReference type="EMBL" id="CDM59428.1"/>
    </source>
</evidence>
<protein>
    <submittedName>
        <fullName evidence="7">Polysaccharide biosynthesis associated protein</fullName>
    </submittedName>
</protein>
<dbReference type="EMBL" id="HG916852">
    <property type="protein sequence ID" value="CDM59428.1"/>
    <property type="molecule type" value="Genomic_DNA"/>
</dbReference>
<feature type="transmembrane region" description="Helical" evidence="6">
    <location>
        <begin position="260"/>
        <end position="279"/>
    </location>
</feature>
<evidence type="ECO:0000256" key="3">
    <source>
        <dbReference type="ARBA" id="ARBA00022692"/>
    </source>
</evidence>
<evidence type="ECO:0000256" key="2">
    <source>
        <dbReference type="ARBA" id="ARBA00022475"/>
    </source>
</evidence>
<feature type="transmembrane region" description="Helical" evidence="6">
    <location>
        <begin position="349"/>
        <end position="370"/>
    </location>
</feature>
<dbReference type="KEGG" id="rhl:LPU83_3790"/>
<evidence type="ECO:0000256" key="4">
    <source>
        <dbReference type="ARBA" id="ARBA00022989"/>
    </source>
</evidence>
<feature type="transmembrane region" description="Helical" evidence="6">
    <location>
        <begin position="84"/>
        <end position="111"/>
    </location>
</feature>
<dbReference type="Proteomes" id="UP000019443">
    <property type="component" value="Chromosome"/>
</dbReference>
<dbReference type="HOGENOM" id="CLU_022017_5_4_5"/>
<dbReference type="PANTHER" id="PTHR30250:SF11">
    <property type="entry name" value="O-ANTIGEN TRANSPORTER-RELATED"/>
    <property type="match status" value="1"/>
</dbReference>
<dbReference type="PATRIC" id="fig|348824.6.peg.4073"/>
<feature type="transmembrane region" description="Helical" evidence="6">
    <location>
        <begin position="436"/>
        <end position="456"/>
    </location>
</feature>
<feature type="transmembrane region" description="Helical" evidence="6">
    <location>
        <begin position="409"/>
        <end position="430"/>
    </location>
</feature>
<dbReference type="PANTHER" id="PTHR30250">
    <property type="entry name" value="PST FAMILY PREDICTED COLANIC ACID TRANSPORTER"/>
    <property type="match status" value="1"/>
</dbReference>
<dbReference type="InterPro" id="IPR050833">
    <property type="entry name" value="Poly_Biosynth_Transport"/>
</dbReference>
<feature type="transmembrane region" description="Helical" evidence="6">
    <location>
        <begin position="376"/>
        <end position="397"/>
    </location>
</feature>
<reference evidence="7" key="1">
    <citation type="submission" date="2013-11" db="EMBL/GenBank/DDBJ databases">
        <title>Draft genome sequence of the broad-host-range Rhizobium sp. LPU83 strain, a member of the low-genetic diversity Oregon-like Rhizobium sp. group.</title>
        <authorList>
            <person name="Wibberg D."/>
            <person name="Puehler A."/>
            <person name="Schlueter A."/>
        </authorList>
    </citation>
    <scope>NUCLEOTIDE SEQUENCE [LARGE SCALE GENOMIC DNA]</scope>
    <source>
        <strain evidence="7">LPU83</strain>
    </source>
</reference>
<dbReference type="GO" id="GO:0005886">
    <property type="term" value="C:plasma membrane"/>
    <property type="evidence" value="ECO:0007669"/>
    <property type="project" value="UniProtKB-SubCell"/>
</dbReference>
<feature type="transmembrane region" description="Helical" evidence="6">
    <location>
        <begin position="192"/>
        <end position="215"/>
    </location>
</feature>
<feature type="transmembrane region" description="Helical" evidence="6">
    <location>
        <begin position="52"/>
        <end position="72"/>
    </location>
</feature>
<feature type="transmembrane region" description="Helical" evidence="6">
    <location>
        <begin position="132"/>
        <end position="153"/>
    </location>
</feature>
<evidence type="ECO:0000256" key="5">
    <source>
        <dbReference type="ARBA" id="ARBA00023136"/>
    </source>
</evidence>
<evidence type="ECO:0000256" key="1">
    <source>
        <dbReference type="ARBA" id="ARBA00004651"/>
    </source>
</evidence>
<feature type="transmembrane region" description="Helical" evidence="6">
    <location>
        <begin position="159"/>
        <end position="180"/>
    </location>
</feature>
<comment type="subcellular location">
    <subcellularLocation>
        <location evidence="1">Cell membrane</location>
        <topology evidence="1">Multi-pass membrane protein</topology>
    </subcellularLocation>
</comment>
<sequence>MPEEFCVFVMAVIETAEKMLPAGLRPAGGRMLRTLAASLTARGEKAAAQRMALTAFFIRIVSAALALLSQIVLARLMGEYEYGIFVFVWVLIVLFGDLSCLGFHTAIVRFLPQYRAAGALEKIRGLTGTARIFGLLSGTAALAIGMIALHVFSDRIENYYVIPIFLGLIAMPMIALGDILEGTSRANHWPVLALSPAYIVRPVLIILFMLTAIGLGAPHTAVTAMQAALAATYVTAVGQYVATLLRLRRHYQEGPREVDFLGWLGVAFPIFLIEGVSFLLTNSDVVVVGIFLEPHDVAIYFAAAKTMALVHFINFSVKAASGPRFSSLIAEGTRQQLAVAAIDAARWTFWPALAIGLAVLAAGHLLLSLFGGAFTAGYLVMVILLAGILAKALVGPAETLLMMAGKQNICVLLYAGALFANISLNVLLIPGLGIKGAAIATASAMGVEAILLHVAVRRALGIALFAFATPPAAKTDMEVR</sequence>
<feature type="transmembrane region" description="Helical" evidence="6">
    <location>
        <begin position="227"/>
        <end position="248"/>
    </location>
</feature>
<keyword evidence="2" id="KW-1003">Cell membrane</keyword>
<dbReference type="InterPro" id="IPR002797">
    <property type="entry name" value="Polysacc_synth"/>
</dbReference>
<dbReference type="Pfam" id="PF01943">
    <property type="entry name" value="Polysacc_synt"/>
    <property type="match status" value="1"/>
</dbReference>
<evidence type="ECO:0000313" key="8">
    <source>
        <dbReference type="Proteomes" id="UP000019443"/>
    </source>
</evidence>
<proteinExistence type="predicted"/>
<gene>
    <name evidence="7" type="ORF">LPU83_3790</name>
</gene>
<keyword evidence="5 6" id="KW-0472">Membrane</keyword>
<keyword evidence="3 6" id="KW-0812">Transmembrane</keyword>
<keyword evidence="8" id="KW-1185">Reference proteome</keyword>
<dbReference type="AlphaFoldDB" id="W6RKQ0"/>
<organism evidence="7 8">
    <name type="scientific">Rhizobium favelukesii</name>
    <dbReference type="NCBI Taxonomy" id="348824"/>
    <lineage>
        <taxon>Bacteria</taxon>
        <taxon>Pseudomonadati</taxon>
        <taxon>Pseudomonadota</taxon>
        <taxon>Alphaproteobacteria</taxon>
        <taxon>Hyphomicrobiales</taxon>
        <taxon>Rhizobiaceae</taxon>
        <taxon>Rhizobium/Agrobacterium group</taxon>
        <taxon>Rhizobium</taxon>
    </lineage>
</organism>
<name>W6RKQ0_9HYPH</name>
<accession>W6RKQ0</accession>
<keyword evidence="4 6" id="KW-1133">Transmembrane helix</keyword>
<dbReference type="eggNOG" id="COG2244">
    <property type="taxonomic scope" value="Bacteria"/>
</dbReference>
<evidence type="ECO:0000256" key="6">
    <source>
        <dbReference type="SAM" id="Phobius"/>
    </source>
</evidence>